<evidence type="ECO:0000313" key="8">
    <source>
        <dbReference type="EMBL" id="RYU14638.1"/>
    </source>
</evidence>
<sequence>MGTLAVVASIRLGEPLRDPDGFLGPSWLRLPLMVLGAFVVDVVPRSLWRARGAWRTFPDHARTIIREHWTRDRIALVSIGLSSFFITYVSYRNLKNFLPFLAGEPQDAALHQIDQLLTFGHEPAILLHQALGENVTAHVLAFVYVLFLPISPASLIVWLVWSRNISYGYWYATAHCLTWAFGTLSYYLVPSLGPNFAYPWLYVDLDQTSVKALQDALYYGRKDVLYNPFADSIQSVAGFASLHVGIILTLALVTQYCVRHAWIRWTVWSFFALTVLSTLYFGWHYLADDLAGAFIAIVSVWIGGLATGQKFDRRGRSSHPTTSTSRVPVSDRDGRDDQADPADEGATGDQPDRAGSVPLTP</sequence>
<dbReference type="PANTHER" id="PTHR31310:SF7">
    <property type="entry name" value="PA-PHOSPHATASE RELATED-FAMILY PROTEIN DDB_G0268928"/>
    <property type="match status" value="1"/>
</dbReference>
<dbReference type="OrthoDB" id="5171662at2"/>
<feature type="transmembrane region" description="Helical" evidence="6">
    <location>
        <begin position="141"/>
        <end position="161"/>
    </location>
</feature>
<keyword evidence="2 6" id="KW-0812">Transmembrane</keyword>
<evidence type="ECO:0000259" key="7">
    <source>
        <dbReference type="Pfam" id="PF14378"/>
    </source>
</evidence>
<evidence type="ECO:0000256" key="1">
    <source>
        <dbReference type="ARBA" id="ARBA00004141"/>
    </source>
</evidence>
<reference evidence="8 9" key="1">
    <citation type="submission" date="2019-01" db="EMBL/GenBank/DDBJ databases">
        <title>Nocardioides guangzhouensis sp. nov., an actinobacterium isolated from soil.</title>
        <authorList>
            <person name="Fu Y."/>
            <person name="Cai Y."/>
            <person name="Lin Z."/>
            <person name="Chen P."/>
        </authorList>
    </citation>
    <scope>NUCLEOTIDE SEQUENCE [LARGE SCALE GENOMIC DNA]</scope>
    <source>
        <strain evidence="8 9">NBRC 105384</strain>
    </source>
</reference>
<feature type="compositionally biased region" description="Polar residues" evidence="5">
    <location>
        <begin position="318"/>
        <end position="327"/>
    </location>
</feature>
<dbReference type="GO" id="GO:0016020">
    <property type="term" value="C:membrane"/>
    <property type="evidence" value="ECO:0007669"/>
    <property type="project" value="UniProtKB-SubCell"/>
</dbReference>
<keyword evidence="9" id="KW-1185">Reference proteome</keyword>
<comment type="subcellular location">
    <subcellularLocation>
        <location evidence="1">Membrane</location>
        <topology evidence="1">Multi-pass membrane protein</topology>
    </subcellularLocation>
</comment>
<evidence type="ECO:0000313" key="9">
    <source>
        <dbReference type="Proteomes" id="UP000291189"/>
    </source>
</evidence>
<keyword evidence="3 6" id="KW-1133">Transmembrane helix</keyword>
<proteinExistence type="predicted"/>
<feature type="transmembrane region" description="Helical" evidence="6">
    <location>
        <begin position="265"/>
        <end position="284"/>
    </location>
</feature>
<evidence type="ECO:0000256" key="5">
    <source>
        <dbReference type="SAM" id="MobiDB-lite"/>
    </source>
</evidence>
<evidence type="ECO:0000256" key="2">
    <source>
        <dbReference type="ARBA" id="ARBA00022692"/>
    </source>
</evidence>
<dbReference type="InterPro" id="IPR052185">
    <property type="entry name" value="IPC_Synthase-Related"/>
</dbReference>
<dbReference type="Proteomes" id="UP000291189">
    <property type="component" value="Unassembled WGS sequence"/>
</dbReference>
<feature type="transmembrane region" description="Helical" evidence="6">
    <location>
        <begin position="74"/>
        <end position="91"/>
    </location>
</feature>
<feature type="transmembrane region" description="Helical" evidence="6">
    <location>
        <begin position="290"/>
        <end position="308"/>
    </location>
</feature>
<feature type="region of interest" description="Disordered" evidence="5">
    <location>
        <begin position="311"/>
        <end position="361"/>
    </location>
</feature>
<dbReference type="CDD" id="cd03386">
    <property type="entry name" value="PAP2_Aur1_like"/>
    <property type="match status" value="1"/>
</dbReference>
<feature type="transmembrane region" description="Helical" evidence="6">
    <location>
        <begin position="27"/>
        <end position="48"/>
    </location>
</feature>
<gene>
    <name evidence="8" type="ORF">ETU37_03165</name>
</gene>
<protein>
    <submittedName>
        <fullName evidence="8">Inositol phosphorylceramide synthase</fullName>
    </submittedName>
</protein>
<comment type="caution">
    <text evidence="8">The sequence shown here is derived from an EMBL/GenBank/DDBJ whole genome shotgun (WGS) entry which is preliminary data.</text>
</comment>
<keyword evidence="4 6" id="KW-0472">Membrane</keyword>
<organism evidence="8 9">
    <name type="scientific">Nocardioides iriomotensis</name>
    <dbReference type="NCBI Taxonomy" id="715784"/>
    <lineage>
        <taxon>Bacteria</taxon>
        <taxon>Bacillati</taxon>
        <taxon>Actinomycetota</taxon>
        <taxon>Actinomycetes</taxon>
        <taxon>Propionibacteriales</taxon>
        <taxon>Nocardioidaceae</taxon>
        <taxon>Nocardioides</taxon>
    </lineage>
</organism>
<feature type="domain" description="Inositolphosphotransferase Aur1/Ipt1" evidence="7">
    <location>
        <begin position="109"/>
        <end position="302"/>
    </location>
</feature>
<feature type="compositionally biased region" description="Basic and acidic residues" evidence="5">
    <location>
        <begin position="329"/>
        <end position="338"/>
    </location>
</feature>
<evidence type="ECO:0000256" key="3">
    <source>
        <dbReference type="ARBA" id="ARBA00022989"/>
    </source>
</evidence>
<dbReference type="Pfam" id="PF14378">
    <property type="entry name" value="PAP2_3"/>
    <property type="match status" value="1"/>
</dbReference>
<name>A0A4Q5J9I4_9ACTN</name>
<dbReference type="Gene3D" id="1.20.144.10">
    <property type="entry name" value="Phosphatidic acid phosphatase type 2/haloperoxidase"/>
    <property type="match status" value="1"/>
</dbReference>
<feature type="transmembrane region" description="Helical" evidence="6">
    <location>
        <begin position="168"/>
        <end position="189"/>
    </location>
</feature>
<dbReference type="AlphaFoldDB" id="A0A4Q5J9I4"/>
<dbReference type="PANTHER" id="PTHR31310">
    <property type="match status" value="1"/>
</dbReference>
<accession>A0A4Q5J9I4</accession>
<feature type="transmembrane region" description="Helical" evidence="6">
    <location>
        <begin position="233"/>
        <end position="253"/>
    </location>
</feature>
<dbReference type="EMBL" id="SDPU01000010">
    <property type="protein sequence ID" value="RYU14638.1"/>
    <property type="molecule type" value="Genomic_DNA"/>
</dbReference>
<evidence type="ECO:0000256" key="4">
    <source>
        <dbReference type="ARBA" id="ARBA00023136"/>
    </source>
</evidence>
<evidence type="ECO:0000256" key="6">
    <source>
        <dbReference type="SAM" id="Phobius"/>
    </source>
</evidence>
<dbReference type="InterPro" id="IPR026841">
    <property type="entry name" value="Aur1/Ipt1"/>
</dbReference>